<comment type="caution">
    <text evidence="1">The sequence shown here is derived from an EMBL/GenBank/DDBJ whole genome shotgun (WGS) entry which is preliminary data.</text>
</comment>
<dbReference type="Proteomes" id="UP000663879">
    <property type="component" value="Unassembled WGS sequence"/>
</dbReference>
<evidence type="ECO:0000313" key="2">
    <source>
        <dbReference type="Proteomes" id="UP000663879"/>
    </source>
</evidence>
<proteinExistence type="predicted"/>
<dbReference type="AlphaFoldDB" id="A0A813Q277"/>
<sequence>MASNKFDRQSGMAIDLKLSISETDFLESFNIGLIIK</sequence>
<name>A0A813Q277_9BILA</name>
<reference evidence="1" key="1">
    <citation type="submission" date="2021-02" db="EMBL/GenBank/DDBJ databases">
        <authorList>
            <person name="Nowell W R."/>
        </authorList>
    </citation>
    <scope>NUCLEOTIDE SEQUENCE</scope>
    <source>
        <strain evidence="1">Ploen Becks lab</strain>
    </source>
</reference>
<dbReference type="EMBL" id="CAJNOC010000421">
    <property type="protein sequence ID" value="CAF0759253.1"/>
    <property type="molecule type" value="Genomic_DNA"/>
</dbReference>
<protein>
    <submittedName>
        <fullName evidence="1">Uncharacterized protein</fullName>
    </submittedName>
</protein>
<keyword evidence="2" id="KW-1185">Reference proteome</keyword>
<accession>A0A813Q277</accession>
<gene>
    <name evidence="1" type="ORF">OXX778_LOCUS4340</name>
</gene>
<evidence type="ECO:0000313" key="1">
    <source>
        <dbReference type="EMBL" id="CAF0759253.1"/>
    </source>
</evidence>
<organism evidence="1 2">
    <name type="scientific">Brachionus calyciflorus</name>
    <dbReference type="NCBI Taxonomy" id="104777"/>
    <lineage>
        <taxon>Eukaryota</taxon>
        <taxon>Metazoa</taxon>
        <taxon>Spiralia</taxon>
        <taxon>Gnathifera</taxon>
        <taxon>Rotifera</taxon>
        <taxon>Eurotatoria</taxon>
        <taxon>Monogononta</taxon>
        <taxon>Pseudotrocha</taxon>
        <taxon>Ploima</taxon>
        <taxon>Brachionidae</taxon>
        <taxon>Brachionus</taxon>
    </lineage>
</organism>
<feature type="non-terminal residue" evidence="1">
    <location>
        <position position="36"/>
    </location>
</feature>